<dbReference type="AlphaFoldDB" id="A0A6J6ZLF6"/>
<gene>
    <name evidence="2" type="ORF">UFOPK3046_01808</name>
</gene>
<organism evidence="2">
    <name type="scientific">freshwater metagenome</name>
    <dbReference type="NCBI Taxonomy" id="449393"/>
    <lineage>
        <taxon>unclassified sequences</taxon>
        <taxon>metagenomes</taxon>
        <taxon>ecological metagenomes</taxon>
    </lineage>
</organism>
<proteinExistence type="predicted"/>
<sequence>MRTMTINPYFNPGFMSQLASYWTRFMVVQSPAERSADTRQGSWPHGCRQKLLNSGGGSRQKSCVQELSASSVPVMFARRSIAVAALVVSCAFTAASCAAVPAPAAVTRLQITTLQIICGGRVQPGVPFCRAPTASSRAVEVGTRGQVVVSGTTDSKGKLLVEVPAGTWVVTVPGAMVYEDCDRPVVTAVQGVTTQVTQTCILNVP</sequence>
<keyword evidence="1" id="KW-0472">Membrane</keyword>
<protein>
    <submittedName>
        <fullName evidence="2">Unannotated protein</fullName>
    </submittedName>
</protein>
<evidence type="ECO:0000256" key="1">
    <source>
        <dbReference type="SAM" id="Phobius"/>
    </source>
</evidence>
<name>A0A6J6ZLF6_9ZZZZ</name>
<evidence type="ECO:0000313" key="2">
    <source>
        <dbReference type="EMBL" id="CAB4822469.1"/>
    </source>
</evidence>
<feature type="transmembrane region" description="Helical" evidence="1">
    <location>
        <begin position="81"/>
        <end position="102"/>
    </location>
</feature>
<accession>A0A6J6ZLF6</accession>
<keyword evidence="1" id="KW-0812">Transmembrane</keyword>
<reference evidence="2" key="1">
    <citation type="submission" date="2020-05" db="EMBL/GenBank/DDBJ databases">
        <authorList>
            <person name="Chiriac C."/>
            <person name="Salcher M."/>
            <person name="Ghai R."/>
            <person name="Kavagutti S V."/>
        </authorList>
    </citation>
    <scope>NUCLEOTIDE SEQUENCE</scope>
</reference>
<keyword evidence="1" id="KW-1133">Transmembrane helix</keyword>
<dbReference type="EMBL" id="CAFAAQ010000224">
    <property type="protein sequence ID" value="CAB4822469.1"/>
    <property type="molecule type" value="Genomic_DNA"/>
</dbReference>